<dbReference type="Proteomes" id="UP000019666">
    <property type="component" value="Unassembled WGS sequence"/>
</dbReference>
<protein>
    <submittedName>
        <fullName evidence="1">Putative LacI-family transcription regulator</fullName>
    </submittedName>
</protein>
<name>A0A017HQQ1_9RHOB</name>
<dbReference type="RefSeq" id="WP_211262738.1">
    <property type="nucleotide sequence ID" value="NZ_KK088521.1"/>
</dbReference>
<gene>
    <name evidence="1" type="ORF">Rumeso_01598</name>
</gene>
<dbReference type="HOGENOM" id="CLU_2619832_0_0_5"/>
<dbReference type="STRING" id="442562.Rumeso_01598"/>
<dbReference type="AlphaFoldDB" id="A0A017HQQ1"/>
<dbReference type="EMBL" id="AOSK01000041">
    <property type="protein sequence ID" value="EYD76640.1"/>
    <property type="molecule type" value="Genomic_DNA"/>
</dbReference>
<sequence>MAALRVHPRGREAFFVEHELTPMTAEALRNGMMSVVLDQTPEEQARRAMDLMLARIGLLVNEVPNPPIRFVIVAAENI</sequence>
<evidence type="ECO:0000313" key="1">
    <source>
        <dbReference type="EMBL" id="EYD76640.1"/>
    </source>
</evidence>
<keyword evidence="2" id="KW-1185">Reference proteome</keyword>
<proteinExistence type="predicted"/>
<reference evidence="1 2" key="1">
    <citation type="submission" date="2013-02" db="EMBL/GenBank/DDBJ databases">
        <authorList>
            <person name="Fiebig A."/>
            <person name="Goeker M."/>
            <person name="Klenk H.-P.P."/>
        </authorList>
    </citation>
    <scope>NUCLEOTIDE SEQUENCE [LARGE SCALE GENOMIC DNA]</scope>
    <source>
        <strain evidence="1 2">DSM 19309</strain>
    </source>
</reference>
<organism evidence="1 2">
    <name type="scientific">Rubellimicrobium mesophilum DSM 19309</name>
    <dbReference type="NCBI Taxonomy" id="442562"/>
    <lineage>
        <taxon>Bacteria</taxon>
        <taxon>Pseudomonadati</taxon>
        <taxon>Pseudomonadota</taxon>
        <taxon>Alphaproteobacteria</taxon>
        <taxon>Rhodobacterales</taxon>
        <taxon>Roseobacteraceae</taxon>
        <taxon>Rubellimicrobium</taxon>
    </lineage>
</organism>
<comment type="caution">
    <text evidence="1">The sequence shown here is derived from an EMBL/GenBank/DDBJ whole genome shotgun (WGS) entry which is preliminary data.</text>
</comment>
<evidence type="ECO:0000313" key="2">
    <source>
        <dbReference type="Proteomes" id="UP000019666"/>
    </source>
</evidence>
<accession>A0A017HQQ1</accession>